<comment type="caution">
    <text evidence="1">The sequence shown here is derived from an EMBL/GenBank/DDBJ whole genome shotgun (WGS) entry which is preliminary data.</text>
</comment>
<dbReference type="EMBL" id="CAKLBY020000221">
    <property type="protein sequence ID" value="CAK7935439.1"/>
    <property type="molecule type" value="Genomic_DNA"/>
</dbReference>
<gene>
    <name evidence="1" type="ORF">PM001_LOCUS20589</name>
</gene>
<proteinExistence type="predicted"/>
<evidence type="ECO:0000313" key="2">
    <source>
        <dbReference type="Proteomes" id="UP001162060"/>
    </source>
</evidence>
<protein>
    <submittedName>
        <fullName evidence="1">Uncharacterized protein</fullName>
    </submittedName>
</protein>
<dbReference type="Proteomes" id="UP001162060">
    <property type="component" value="Unassembled WGS sequence"/>
</dbReference>
<organism evidence="1 2">
    <name type="scientific">Peronospora matthiolae</name>
    <dbReference type="NCBI Taxonomy" id="2874970"/>
    <lineage>
        <taxon>Eukaryota</taxon>
        <taxon>Sar</taxon>
        <taxon>Stramenopiles</taxon>
        <taxon>Oomycota</taxon>
        <taxon>Peronosporomycetes</taxon>
        <taxon>Peronosporales</taxon>
        <taxon>Peronosporaceae</taxon>
        <taxon>Peronospora</taxon>
    </lineage>
</organism>
<reference evidence="1" key="1">
    <citation type="submission" date="2024-01" db="EMBL/GenBank/DDBJ databases">
        <authorList>
            <person name="Webb A."/>
        </authorList>
    </citation>
    <scope>NUCLEOTIDE SEQUENCE</scope>
    <source>
        <strain evidence="1">Pm1</strain>
    </source>
</reference>
<dbReference type="AlphaFoldDB" id="A0AAV1ULA4"/>
<accession>A0AAV1ULA4</accession>
<sequence length="143" mass="15557">MNHRFCAIAGAVIALTSRVQDAVAMMQGKLQIYRDPAFKRLRRIIGISIPNLCYDMPCADLSGIICSAKWTGLPAKGSPSDSDQVKIAFYAGSNCTGKFVLLKTSAGQVLDFAEFGLDHAVTSFAVLETSMMMMHLSSNICEW</sequence>
<name>A0AAV1ULA4_9STRA</name>
<evidence type="ECO:0000313" key="1">
    <source>
        <dbReference type="EMBL" id="CAK7935439.1"/>
    </source>
</evidence>